<proteinExistence type="predicted"/>
<evidence type="ECO:0000256" key="1">
    <source>
        <dbReference type="SAM" id="Phobius"/>
    </source>
</evidence>
<evidence type="ECO:0000313" key="4">
    <source>
        <dbReference type="Proteomes" id="UP000011555"/>
    </source>
</evidence>
<sequence>MASDDNTWFGLHERVKPLVRAGLVLGIGLGGFVDGIVLHQILQWHHMLSARTDPTVLADLRLNVVADGFFHAATFFFTVGGVVLLVRAWQRSNVPSSGRALLGSTIAGWGVFNLVEGIVNHHLLGIHHVRPDGPGGALLWDVGFLLSGVLFIAGGYAVIRLDDRTVAGPREDPAASD</sequence>
<feature type="transmembrane region" description="Helical" evidence="1">
    <location>
        <begin position="139"/>
        <end position="159"/>
    </location>
</feature>
<evidence type="ECO:0008006" key="6">
    <source>
        <dbReference type="Google" id="ProtNLM"/>
    </source>
</evidence>
<dbReference type="RefSeq" id="WP_007140777.1">
    <property type="nucleotide sequence ID" value="NZ_AOLZ01000023.1"/>
</dbReference>
<dbReference type="Proteomes" id="UP000186547">
    <property type="component" value="Chromosome"/>
</dbReference>
<reference evidence="2" key="3">
    <citation type="submission" date="2017-01" db="EMBL/GenBank/DDBJ databases">
        <authorList>
            <person name="Mah S.A."/>
            <person name="Swanson W.J."/>
            <person name="Moy G.W."/>
            <person name="Vacquier V.D."/>
        </authorList>
    </citation>
    <scope>NUCLEOTIDE SEQUENCE</scope>
    <source>
        <strain evidence="2">AJ5</strain>
    </source>
</reference>
<evidence type="ECO:0000313" key="5">
    <source>
        <dbReference type="Proteomes" id="UP000186547"/>
    </source>
</evidence>
<dbReference type="Proteomes" id="UP000011555">
    <property type="component" value="Unassembled WGS sequence"/>
</dbReference>
<feature type="transmembrane region" description="Helical" evidence="1">
    <location>
        <begin position="69"/>
        <end position="89"/>
    </location>
</feature>
<organism evidence="3 4">
    <name type="scientific">Natronobacterium lacisalsi AJ5</name>
    <dbReference type="NCBI Taxonomy" id="358396"/>
    <lineage>
        <taxon>Archaea</taxon>
        <taxon>Methanobacteriati</taxon>
        <taxon>Methanobacteriota</taxon>
        <taxon>Stenosarchaea group</taxon>
        <taxon>Halobacteria</taxon>
        <taxon>Halobacteriales</taxon>
        <taxon>Natrialbaceae</taxon>
        <taxon>Natronobacterium</taxon>
    </lineage>
</organism>
<accession>M0LU29</accession>
<keyword evidence="1" id="KW-1133">Transmembrane helix</keyword>
<dbReference type="Pfam" id="PF10002">
    <property type="entry name" value="DUF2243"/>
    <property type="match status" value="1"/>
</dbReference>
<name>M0LU29_NATLA</name>
<dbReference type="KEGG" id="hlc:CHINAEXTREME18380"/>
<dbReference type="STRING" id="358396.CHINAEXTREME_18380"/>
<keyword evidence="4" id="KW-1185">Reference proteome</keyword>
<dbReference type="PATRIC" id="fig|358396.7.peg.1061"/>
<dbReference type="InterPro" id="IPR018719">
    <property type="entry name" value="DUF2243_membrane"/>
</dbReference>
<keyword evidence="1" id="KW-0812">Transmembrane</keyword>
<dbReference type="EMBL" id="AOLZ01000023">
    <property type="protein sequence ID" value="EMA35600.1"/>
    <property type="molecule type" value="Genomic_DNA"/>
</dbReference>
<reference evidence="2 5" key="1">
    <citation type="journal article" date="2011" name="J. Bacteriol.">
        <title>Genome sequence of Halobiforma lacisalsi AJ5, an extremely halophilic archaeon which harbors a bop gene.</title>
        <authorList>
            <person name="Jiang X."/>
            <person name="Wang S."/>
            <person name="Cheng H."/>
            <person name="Huo Y."/>
            <person name="Zhang X."/>
            <person name="Zhu X."/>
            <person name="Han X."/>
            <person name="Ni P."/>
            <person name="Wu M."/>
        </authorList>
    </citation>
    <scope>NUCLEOTIDE SEQUENCE [LARGE SCALE GENOMIC DNA]</scope>
    <source>
        <strain evidence="2 5">AJ5</strain>
    </source>
</reference>
<evidence type="ECO:0000313" key="2">
    <source>
        <dbReference type="EMBL" id="APW99615.1"/>
    </source>
</evidence>
<dbReference type="AlphaFoldDB" id="M0LU29"/>
<dbReference type="GeneID" id="30923134"/>
<gene>
    <name evidence="3" type="ORF">C445_05188</name>
    <name evidence="2" type="ORF">CHINAEXTREME_18380</name>
</gene>
<evidence type="ECO:0000313" key="3">
    <source>
        <dbReference type="EMBL" id="EMA35600.1"/>
    </source>
</evidence>
<dbReference type="eggNOG" id="arCOG10734">
    <property type="taxonomic scope" value="Archaea"/>
</dbReference>
<feature type="transmembrane region" description="Helical" evidence="1">
    <location>
        <begin position="101"/>
        <end position="119"/>
    </location>
</feature>
<feature type="transmembrane region" description="Helical" evidence="1">
    <location>
        <begin position="21"/>
        <end position="42"/>
    </location>
</feature>
<reference evidence="3 4" key="2">
    <citation type="journal article" date="2014" name="PLoS Genet.">
        <title>Phylogenetically driven sequencing of extremely halophilic archaea reveals strategies for static and dynamic osmo-response.</title>
        <authorList>
            <person name="Becker E.A."/>
            <person name="Seitzer P.M."/>
            <person name="Tritt A."/>
            <person name="Larsen D."/>
            <person name="Krusor M."/>
            <person name="Yao A.I."/>
            <person name="Wu D."/>
            <person name="Madern D."/>
            <person name="Eisen J.A."/>
            <person name="Darling A.E."/>
            <person name="Facciotti M.T."/>
        </authorList>
    </citation>
    <scope>NUCLEOTIDE SEQUENCE [LARGE SCALE GENOMIC DNA]</scope>
    <source>
        <strain evidence="3 4">AJ5</strain>
    </source>
</reference>
<keyword evidence="1" id="KW-0472">Membrane</keyword>
<protein>
    <recommendedName>
        <fullName evidence="6">DUF2243 domain-containing protein</fullName>
    </recommendedName>
</protein>
<dbReference type="EMBL" id="CP019285">
    <property type="protein sequence ID" value="APW99615.1"/>
    <property type="molecule type" value="Genomic_DNA"/>
</dbReference>